<name>A0ABT4ASQ2_9ACTN</name>
<keyword evidence="2" id="KW-1185">Reference proteome</keyword>
<evidence type="ECO:0008006" key="3">
    <source>
        <dbReference type="Google" id="ProtNLM"/>
    </source>
</evidence>
<proteinExistence type="predicted"/>
<reference evidence="1" key="1">
    <citation type="submission" date="2022-11" db="EMBL/GenBank/DDBJ databases">
        <authorList>
            <person name="Somphong A."/>
            <person name="Phongsopitanun W."/>
        </authorList>
    </citation>
    <scope>NUCLEOTIDE SEQUENCE</scope>
    <source>
        <strain evidence="1">Pm04-4</strain>
    </source>
</reference>
<dbReference type="Proteomes" id="UP001151002">
    <property type="component" value="Unassembled WGS sequence"/>
</dbReference>
<dbReference type="RefSeq" id="WP_267560090.1">
    <property type="nucleotide sequence ID" value="NZ_JAPNTZ010000001.1"/>
</dbReference>
<evidence type="ECO:0000313" key="2">
    <source>
        <dbReference type="Proteomes" id="UP001151002"/>
    </source>
</evidence>
<evidence type="ECO:0000313" key="1">
    <source>
        <dbReference type="EMBL" id="MCY1136378.1"/>
    </source>
</evidence>
<organism evidence="1 2">
    <name type="scientific">Paractinoplanes pyxinae</name>
    <dbReference type="NCBI Taxonomy" id="2997416"/>
    <lineage>
        <taxon>Bacteria</taxon>
        <taxon>Bacillati</taxon>
        <taxon>Actinomycetota</taxon>
        <taxon>Actinomycetes</taxon>
        <taxon>Micromonosporales</taxon>
        <taxon>Micromonosporaceae</taxon>
        <taxon>Paractinoplanes</taxon>
    </lineage>
</organism>
<sequence>MAVASPLFTIHYTDRFVVGTDRRRTPEEWARAIFGDVPNAGEVFIWRVILGLRLSRSRSAGTVAGWRIAGRSPQAIRLEAASSFMTANLVVRAADGEVSLSTYVRYDRARARLIWGPLSVVHKWLAPRALVSAASGRAVQSGSQ</sequence>
<protein>
    <recommendedName>
        <fullName evidence="3">DUF2867 domain-containing protein</fullName>
    </recommendedName>
</protein>
<accession>A0ABT4ASQ2</accession>
<gene>
    <name evidence="1" type="ORF">OWR29_00085</name>
</gene>
<comment type="caution">
    <text evidence="1">The sequence shown here is derived from an EMBL/GenBank/DDBJ whole genome shotgun (WGS) entry which is preliminary data.</text>
</comment>
<dbReference type="EMBL" id="JAPNTZ010000001">
    <property type="protein sequence ID" value="MCY1136378.1"/>
    <property type="molecule type" value="Genomic_DNA"/>
</dbReference>